<name>A0A7W6CVQ4_9HYPH</name>
<dbReference type="AlphaFoldDB" id="A0A7W6CVQ4"/>
<dbReference type="InterPro" id="IPR010982">
    <property type="entry name" value="Lambda_DNA-bd_dom_sf"/>
</dbReference>
<keyword evidence="3" id="KW-1185">Reference proteome</keyword>
<protein>
    <submittedName>
        <fullName evidence="2">Transcriptional regulator with XRE-family HTH domain</fullName>
    </submittedName>
</protein>
<evidence type="ECO:0000313" key="2">
    <source>
        <dbReference type="EMBL" id="MBB3965797.1"/>
    </source>
</evidence>
<organism evidence="2 3">
    <name type="scientific">Rhizobium metallidurans</name>
    <dbReference type="NCBI Taxonomy" id="1265931"/>
    <lineage>
        <taxon>Bacteria</taxon>
        <taxon>Pseudomonadati</taxon>
        <taxon>Pseudomonadota</taxon>
        <taxon>Alphaproteobacteria</taxon>
        <taxon>Hyphomicrobiales</taxon>
        <taxon>Rhizobiaceae</taxon>
        <taxon>Rhizobium/Agrobacterium group</taxon>
        <taxon>Rhizobium</taxon>
    </lineage>
</organism>
<dbReference type="InterPro" id="IPR001387">
    <property type="entry name" value="Cro/C1-type_HTH"/>
</dbReference>
<comment type="caution">
    <text evidence="2">The sequence shown here is derived from an EMBL/GenBank/DDBJ whole genome shotgun (WGS) entry which is preliminary data.</text>
</comment>
<dbReference type="Proteomes" id="UP000582090">
    <property type="component" value="Unassembled WGS sequence"/>
</dbReference>
<evidence type="ECO:0000313" key="3">
    <source>
        <dbReference type="Proteomes" id="UP000582090"/>
    </source>
</evidence>
<proteinExistence type="predicted"/>
<feature type="domain" description="HTH cro/C1-type" evidence="1">
    <location>
        <begin position="21"/>
        <end position="75"/>
    </location>
</feature>
<dbReference type="Gene3D" id="1.10.260.40">
    <property type="entry name" value="lambda repressor-like DNA-binding domains"/>
    <property type="match status" value="1"/>
</dbReference>
<dbReference type="PROSITE" id="PS50943">
    <property type="entry name" value="HTH_CROC1"/>
    <property type="match status" value="1"/>
</dbReference>
<dbReference type="SMART" id="SM00530">
    <property type="entry name" value="HTH_XRE"/>
    <property type="match status" value="1"/>
</dbReference>
<reference evidence="2 3" key="1">
    <citation type="submission" date="2020-08" db="EMBL/GenBank/DDBJ databases">
        <title>Genomic Encyclopedia of Type Strains, Phase IV (KMG-IV): sequencing the most valuable type-strain genomes for metagenomic binning, comparative biology and taxonomic classification.</title>
        <authorList>
            <person name="Goeker M."/>
        </authorList>
    </citation>
    <scope>NUCLEOTIDE SEQUENCE [LARGE SCALE GENOMIC DNA]</scope>
    <source>
        <strain evidence="2 3">DSM 26575</strain>
    </source>
</reference>
<accession>A0A7W6CVQ4</accession>
<dbReference type="Pfam" id="PF01381">
    <property type="entry name" value="HTH_3"/>
    <property type="match status" value="1"/>
</dbReference>
<dbReference type="EMBL" id="JACIDW010000012">
    <property type="protein sequence ID" value="MBB3965797.1"/>
    <property type="molecule type" value="Genomic_DNA"/>
</dbReference>
<evidence type="ECO:0000259" key="1">
    <source>
        <dbReference type="PROSITE" id="PS50943"/>
    </source>
</evidence>
<dbReference type="SUPFAM" id="SSF47413">
    <property type="entry name" value="lambda repressor-like DNA-binding domains"/>
    <property type="match status" value="1"/>
</dbReference>
<gene>
    <name evidence="2" type="ORF">GGQ67_003476</name>
</gene>
<sequence>MSLETRSKKPNPIDVEVGRRIRMRRVLLRLSQSSLAEGPGITFQQVQKYEKGTNRVGASRLQAIAQVLETPVSFFFEGQQPNGAHEDGLHGEEITEFLSTAEGLALNKSFTRIQSADVRRKVVGLVKTLADGEVAQEPSEDTV</sequence>
<dbReference type="CDD" id="cd00093">
    <property type="entry name" value="HTH_XRE"/>
    <property type="match status" value="1"/>
</dbReference>
<dbReference type="GO" id="GO:0003677">
    <property type="term" value="F:DNA binding"/>
    <property type="evidence" value="ECO:0007669"/>
    <property type="project" value="InterPro"/>
</dbReference>